<protein>
    <submittedName>
        <fullName evidence="4">DNA protection during starvation family protein</fullName>
    </submittedName>
</protein>
<dbReference type="Proteomes" id="UP000001505">
    <property type="component" value="Chromosome"/>
</dbReference>
<dbReference type="InterPro" id="IPR008331">
    <property type="entry name" value="Ferritin_DPS_dom"/>
</dbReference>
<dbReference type="EMBL" id="CP001928">
    <property type="protein sequence ID" value="ADI38294.1"/>
    <property type="molecule type" value="Genomic_DNA"/>
</dbReference>
<evidence type="ECO:0000259" key="3">
    <source>
        <dbReference type="Pfam" id="PF00210"/>
    </source>
</evidence>
<evidence type="ECO:0000313" key="5">
    <source>
        <dbReference type="Proteomes" id="UP000001505"/>
    </source>
</evidence>
<feature type="domain" description="Ferritin/DPS" evidence="3">
    <location>
        <begin position="21"/>
        <end position="157"/>
    </location>
</feature>
<proteinExistence type="inferred from homology"/>
<dbReference type="PIRSF" id="PIRSF005900">
    <property type="entry name" value="Dps"/>
    <property type="match status" value="1"/>
</dbReference>
<dbReference type="CDD" id="cd01043">
    <property type="entry name" value="DPS"/>
    <property type="match status" value="1"/>
</dbReference>
<accession>D6YVY2</accession>
<dbReference type="AlphaFoldDB" id="D6YVY2"/>
<dbReference type="InterPro" id="IPR002177">
    <property type="entry name" value="DPS_DNA-bd"/>
</dbReference>
<reference evidence="4 5" key="1">
    <citation type="journal article" date="2010" name="PLoS ONE">
        <title>The Waddlia genome: a window into chlamydial biology.</title>
        <authorList>
            <person name="Bertelli C."/>
            <person name="Collyn F."/>
            <person name="Croxatto A."/>
            <person name="Ruckert C."/>
            <person name="Polkinghorne A."/>
            <person name="Kebbi-Beghdadi C."/>
            <person name="Goesmann A."/>
            <person name="Vaughan L."/>
            <person name="Greub G."/>
        </authorList>
    </citation>
    <scope>NUCLEOTIDE SEQUENCE [LARGE SCALE GENOMIC DNA]</scope>
    <source>
        <strain evidence="5">ATCC VR-1470 / WSU 86-1044</strain>
    </source>
</reference>
<dbReference type="InterPro" id="IPR012347">
    <property type="entry name" value="Ferritin-like"/>
</dbReference>
<evidence type="ECO:0000313" key="4">
    <source>
        <dbReference type="EMBL" id="ADI38294.1"/>
    </source>
</evidence>
<gene>
    <name evidence="4" type="primary">dps</name>
    <name evidence="4" type="ordered locus">wcw_0932</name>
</gene>
<dbReference type="Pfam" id="PF00210">
    <property type="entry name" value="Ferritin"/>
    <property type="match status" value="1"/>
</dbReference>
<evidence type="ECO:0000256" key="1">
    <source>
        <dbReference type="ARBA" id="ARBA00009497"/>
    </source>
</evidence>
<comment type="similarity">
    <text evidence="1 2">Belongs to the Dps family.</text>
</comment>
<dbReference type="GO" id="GO:0008199">
    <property type="term" value="F:ferric iron binding"/>
    <property type="evidence" value="ECO:0007669"/>
    <property type="project" value="InterPro"/>
</dbReference>
<dbReference type="HOGENOM" id="CLU_098183_2_1_0"/>
<dbReference type="PRINTS" id="PR01346">
    <property type="entry name" value="HELNAPAPROT"/>
</dbReference>
<dbReference type="RefSeq" id="WP_013182008.1">
    <property type="nucleotide sequence ID" value="NC_014225.1"/>
</dbReference>
<dbReference type="PANTHER" id="PTHR42932">
    <property type="entry name" value="GENERAL STRESS PROTEIN 20U"/>
    <property type="match status" value="1"/>
</dbReference>
<dbReference type="OrthoDB" id="9797023at2"/>
<evidence type="ECO:0000256" key="2">
    <source>
        <dbReference type="RuleBase" id="RU003875"/>
    </source>
</evidence>
<organism evidence="4 5">
    <name type="scientific">Waddlia chondrophila (strain ATCC VR-1470 / WSU 86-1044)</name>
    <dbReference type="NCBI Taxonomy" id="716544"/>
    <lineage>
        <taxon>Bacteria</taxon>
        <taxon>Pseudomonadati</taxon>
        <taxon>Chlamydiota</taxon>
        <taxon>Chlamydiia</taxon>
        <taxon>Parachlamydiales</taxon>
        <taxon>Waddliaceae</taxon>
        <taxon>Waddlia</taxon>
    </lineage>
</organism>
<dbReference type="KEGG" id="wch:wcw_0932"/>
<name>D6YVY2_WADCW</name>
<dbReference type="Gene3D" id="1.20.1260.10">
    <property type="match status" value="1"/>
</dbReference>
<sequence length="159" mass="18742">MEVRENIFQMTKSGSKLQLADKLEYLLADHIALYIKTLHCHWNVVDPRFHSLHEMFEEQYISLTNQNDLIAERIRQLNKKVDASVMAFSKKISIQEIHQELNGNEMLSSLIESYEQHISDMKNVFEQSEEENDPSTADILTEILRDLEKNLWMLRSHQP</sequence>
<dbReference type="STRING" id="716544.wcw_0932"/>
<dbReference type="PANTHER" id="PTHR42932:SF3">
    <property type="entry name" value="DNA PROTECTION DURING STARVATION PROTEIN"/>
    <property type="match status" value="1"/>
</dbReference>
<dbReference type="InterPro" id="IPR009078">
    <property type="entry name" value="Ferritin-like_SF"/>
</dbReference>
<dbReference type="eggNOG" id="COG0783">
    <property type="taxonomic scope" value="Bacteria"/>
</dbReference>
<keyword evidence="5" id="KW-1185">Reference proteome</keyword>
<dbReference type="SUPFAM" id="SSF47240">
    <property type="entry name" value="Ferritin-like"/>
    <property type="match status" value="1"/>
</dbReference>